<dbReference type="GO" id="GO:0044183">
    <property type="term" value="F:protein folding chaperone"/>
    <property type="evidence" value="ECO:0007669"/>
    <property type="project" value="TreeGrafter"/>
</dbReference>
<gene>
    <name evidence="10" type="ORF">METZ01_LOCUS266287</name>
</gene>
<evidence type="ECO:0000259" key="8">
    <source>
        <dbReference type="Pfam" id="PF05697"/>
    </source>
</evidence>
<dbReference type="GO" id="GO:0051083">
    <property type="term" value="P:'de novo' cotranslational protein folding"/>
    <property type="evidence" value="ECO:0007669"/>
    <property type="project" value="TreeGrafter"/>
</dbReference>
<evidence type="ECO:0000256" key="3">
    <source>
        <dbReference type="ARBA" id="ARBA00013194"/>
    </source>
</evidence>
<dbReference type="GO" id="GO:0003755">
    <property type="term" value="F:peptidyl-prolyl cis-trans isomerase activity"/>
    <property type="evidence" value="ECO:0007669"/>
    <property type="project" value="UniProtKB-KW"/>
</dbReference>
<keyword evidence="4" id="KW-0697">Rotamase</keyword>
<feature type="domain" description="Trigger factor C-terminal" evidence="9">
    <location>
        <begin position="257"/>
        <end position="340"/>
    </location>
</feature>
<dbReference type="InterPro" id="IPR027304">
    <property type="entry name" value="Trigger_fact/SurA_dom_sf"/>
</dbReference>
<dbReference type="SUPFAM" id="SSF54534">
    <property type="entry name" value="FKBP-like"/>
    <property type="match status" value="1"/>
</dbReference>
<feature type="non-terminal residue" evidence="10">
    <location>
        <position position="341"/>
    </location>
</feature>
<dbReference type="GO" id="GO:0015031">
    <property type="term" value="P:protein transport"/>
    <property type="evidence" value="ECO:0007669"/>
    <property type="project" value="InterPro"/>
</dbReference>
<dbReference type="GO" id="GO:0043022">
    <property type="term" value="F:ribosome binding"/>
    <property type="evidence" value="ECO:0007669"/>
    <property type="project" value="TreeGrafter"/>
</dbReference>
<name>A0A382JQF8_9ZZZZ</name>
<evidence type="ECO:0000259" key="7">
    <source>
        <dbReference type="Pfam" id="PF00254"/>
    </source>
</evidence>
<dbReference type="GO" id="GO:0043335">
    <property type="term" value="P:protein unfolding"/>
    <property type="evidence" value="ECO:0007669"/>
    <property type="project" value="TreeGrafter"/>
</dbReference>
<dbReference type="InterPro" id="IPR046357">
    <property type="entry name" value="PPIase_dom_sf"/>
</dbReference>
<dbReference type="PANTHER" id="PTHR30560">
    <property type="entry name" value="TRIGGER FACTOR CHAPERONE AND PEPTIDYL-PROLYL CIS/TRANS ISOMERASE"/>
    <property type="match status" value="1"/>
</dbReference>
<dbReference type="AlphaFoldDB" id="A0A382JQF8"/>
<dbReference type="PANTHER" id="PTHR30560:SF3">
    <property type="entry name" value="TRIGGER FACTOR-LIKE PROTEIN TIG, CHLOROPLASTIC"/>
    <property type="match status" value="1"/>
</dbReference>
<evidence type="ECO:0000256" key="1">
    <source>
        <dbReference type="ARBA" id="ARBA00000971"/>
    </source>
</evidence>
<dbReference type="Gene3D" id="3.30.70.1050">
    <property type="entry name" value="Trigger factor ribosome-binding domain"/>
    <property type="match status" value="1"/>
</dbReference>
<dbReference type="InterPro" id="IPR005215">
    <property type="entry name" value="Trig_fac"/>
</dbReference>
<proteinExistence type="inferred from homology"/>
<dbReference type="EC" id="5.2.1.8" evidence="3"/>
<comment type="similarity">
    <text evidence="2">Belongs to the FKBP-type PPIase family. Tig subfamily.</text>
</comment>
<dbReference type="InterPro" id="IPR001179">
    <property type="entry name" value="PPIase_FKBP_dom"/>
</dbReference>
<organism evidence="10">
    <name type="scientific">marine metagenome</name>
    <dbReference type="NCBI Taxonomy" id="408172"/>
    <lineage>
        <taxon>unclassified sequences</taxon>
        <taxon>metagenomes</taxon>
        <taxon>ecological metagenomes</taxon>
    </lineage>
</organism>
<dbReference type="Pfam" id="PF05698">
    <property type="entry name" value="Trigger_C"/>
    <property type="match status" value="1"/>
</dbReference>
<feature type="domain" description="Trigger factor ribosome-binding bacterial" evidence="8">
    <location>
        <begin position="2"/>
        <end position="144"/>
    </location>
</feature>
<accession>A0A382JQF8</accession>
<reference evidence="10" key="1">
    <citation type="submission" date="2018-05" db="EMBL/GenBank/DDBJ databases">
        <authorList>
            <person name="Lanie J.A."/>
            <person name="Ng W.-L."/>
            <person name="Kazmierczak K.M."/>
            <person name="Andrzejewski T.M."/>
            <person name="Davidsen T.M."/>
            <person name="Wayne K.J."/>
            <person name="Tettelin H."/>
            <person name="Glass J.I."/>
            <person name="Rusch D."/>
            <person name="Podicherti R."/>
            <person name="Tsui H.-C.T."/>
            <person name="Winkler M.E."/>
        </authorList>
    </citation>
    <scope>NUCLEOTIDE SEQUENCE</scope>
</reference>
<evidence type="ECO:0000256" key="5">
    <source>
        <dbReference type="ARBA" id="ARBA00023186"/>
    </source>
</evidence>
<evidence type="ECO:0000256" key="4">
    <source>
        <dbReference type="ARBA" id="ARBA00023110"/>
    </source>
</evidence>
<evidence type="ECO:0000259" key="9">
    <source>
        <dbReference type="Pfam" id="PF05698"/>
    </source>
</evidence>
<dbReference type="Gene3D" id="3.10.50.40">
    <property type="match status" value="1"/>
</dbReference>
<evidence type="ECO:0000256" key="6">
    <source>
        <dbReference type="ARBA" id="ARBA00023235"/>
    </source>
</evidence>
<dbReference type="InterPro" id="IPR008880">
    <property type="entry name" value="Trigger_fac_C"/>
</dbReference>
<dbReference type="InterPro" id="IPR037041">
    <property type="entry name" value="Trigger_fac_C_sf"/>
</dbReference>
<feature type="domain" description="PPIase FKBP-type" evidence="7">
    <location>
        <begin position="157"/>
        <end position="216"/>
    </location>
</feature>
<sequence length="341" mass="36934">VETTLESLDGDSIKLTVAVDETEFEGAVDAAFKRIAREVRIPGFRPGKAPRKLLEARIGVVAGRQEALQEVLPDYYGKALAEYEVDAIDQPEIEITGGVEDGPLTFEAVVPIRPRANVAGHGSLRLEIEAIEASEDDVAEQLDTIRRQYASLVDVDRAATDGDQVTIDIEGTVDGEAVEGLTTSNYLYEVGAGAVVPEIDENLRGTSAGDTLEFDAEHPDEEEDATLSFHIEVRSVQERVLPEADDAFAADASEFATIDELTADVRERITAMRRGQAGMMARDRAAQAVADLVDLDIPAALVESEIAGRINDMAMRMQSQGIDFAAYMEAMGQDLSTMRDT</sequence>
<evidence type="ECO:0000313" key="10">
    <source>
        <dbReference type="EMBL" id="SVC13433.1"/>
    </source>
</evidence>
<dbReference type="InterPro" id="IPR036611">
    <property type="entry name" value="Trigger_fac_ribosome-bd_sf"/>
</dbReference>
<evidence type="ECO:0000256" key="2">
    <source>
        <dbReference type="ARBA" id="ARBA00005464"/>
    </source>
</evidence>
<dbReference type="SUPFAM" id="SSF102735">
    <property type="entry name" value="Trigger factor ribosome-binding domain"/>
    <property type="match status" value="1"/>
</dbReference>
<dbReference type="Gene3D" id="1.10.3120.10">
    <property type="entry name" value="Trigger factor, C-terminal domain"/>
    <property type="match status" value="1"/>
</dbReference>
<dbReference type="EMBL" id="UINC01075345">
    <property type="protein sequence ID" value="SVC13433.1"/>
    <property type="molecule type" value="Genomic_DNA"/>
</dbReference>
<feature type="non-terminal residue" evidence="10">
    <location>
        <position position="1"/>
    </location>
</feature>
<keyword evidence="6" id="KW-0413">Isomerase</keyword>
<dbReference type="NCBIfam" id="TIGR00115">
    <property type="entry name" value="tig"/>
    <property type="match status" value="1"/>
</dbReference>
<protein>
    <recommendedName>
        <fullName evidence="3">peptidylprolyl isomerase</fullName>
        <ecNumber evidence="3">5.2.1.8</ecNumber>
    </recommendedName>
</protein>
<dbReference type="Pfam" id="PF00254">
    <property type="entry name" value="FKBP_C"/>
    <property type="match status" value="1"/>
</dbReference>
<keyword evidence="5" id="KW-0143">Chaperone</keyword>
<dbReference type="Pfam" id="PF05697">
    <property type="entry name" value="Trigger_N"/>
    <property type="match status" value="1"/>
</dbReference>
<dbReference type="InterPro" id="IPR008881">
    <property type="entry name" value="Trigger_fac_ribosome-bd_bac"/>
</dbReference>
<dbReference type="SUPFAM" id="SSF109998">
    <property type="entry name" value="Triger factor/SurA peptide-binding domain-like"/>
    <property type="match status" value="1"/>
</dbReference>
<comment type="catalytic activity">
    <reaction evidence="1">
        <text>[protein]-peptidylproline (omega=180) = [protein]-peptidylproline (omega=0)</text>
        <dbReference type="Rhea" id="RHEA:16237"/>
        <dbReference type="Rhea" id="RHEA-COMP:10747"/>
        <dbReference type="Rhea" id="RHEA-COMP:10748"/>
        <dbReference type="ChEBI" id="CHEBI:83833"/>
        <dbReference type="ChEBI" id="CHEBI:83834"/>
        <dbReference type="EC" id="5.2.1.8"/>
    </reaction>
</comment>